<dbReference type="Gene3D" id="1.10.10.60">
    <property type="entry name" value="Homeodomain-like"/>
    <property type="match status" value="1"/>
</dbReference>
<dbReference type="InterPro" id="IPR012337">
    <property type="entry name" value="RNaseH-like_sf"/>
</dbReference>
<dbReference type="Gene3D" id="3.30.420.10">
    <property type="entry name" value="Ribonuclease H-like superfamily/Ribonuclease H"/>
    <property type="match status" value="1"/>
</dbReference>
<evidence type="ECO:0000259" key="2">
    <source>
        <dbReference type="PROSITE" id="PS50994"/>
    </source>
</evidence>
<dbReference type="AlphaFoldDB" id="A0A4R3KLE6"/>
<evidence type="ECO:0000313" key="3">
    <source>
        <dbReference type="EMBL" id="TCS83634.1"/>
    </source>
</evidence>
<dbReference type="GO" id="GO:0000150">
    <property type="term" value="F:DNA strand exchange activity"/>
    <property type="evidence" value="ECO:0007669"/>
    <property type="project" value="InterPro"/>
</dbReference>
<dbReference type="GO" id="GO:0003677">
    <property type="term" value="F:DNA binding"/>
    <property type="evidence" value="ECO:0007669"/>
    <property type="project" value="InterPro"/>
</dbReference>
<evidence type="ECO:0000313" key="4">
    <source>
        <dbReference type="Proteomes" id="UP000295807"/>
    </source>
</evidence>
<dbReference type="Pfam" id="PF22483">
    <property type="entry name" value="Mu-transpos_C_2"/>
    <property type="match status" value="1"/>
</dbReference>
<dbReference type="GO" id="GO:0015074">
    <property type="term" value="P:DNA integration"/>
    <property type="evidence" value="ECO:0007669"/>
    <property type="project" value="InterPro"/>
</dbReference>
<dbReference type="Pfam" id="PF02796">
    <property type="entry name" value="HTH_7"/>
    <property type="match status" value="1"/>
</dbReference>
<dbReference type="PANTHER" id="PTHR35004">
    <property type="entry name" value="TRANSPOSASE RV3428C-RELATED"/>
    <property type="match status" value="1"/>
</dbReference>
<feature type="domain" description="Integrase catalytic" evidence="2">
    <location>
        <begin position="137"/>
        <end position="317"/>
    </location>
</feature>
<dbReference type="InterPro" id="IPR054353">
    <property type="entry name" value="IstA-like_C"/>
</dbReference>
<reference evidence="3 4" key="1">
    <citation type="submission" date="2019-03" db="EMBL/GenBank/DDBJ databases">
        <title>Genomic Encyclopedia of Type Strains, Phase IV (KMG-IV): sequencing the most valuable type-strain genomes for metagenomic binning, comparative biology and taxonomic classification.</title>
        <authorList>
            <person name="Goeker M."/>
        </authorList>
    </citation>
    <scope>NUCLEOTIDE SEQUENCE [LARGE SCALE GENOMIC DNA]</scope>
    <source>
        <strain evidence="3 4">DSM 21100</strain>
    </source>
</reference>
<dbReference type="SUPFAM" id="SSF53098">
    <property type="entry name" value="Ribonuclease H-like"/>
    <property type="match status" value="1"/>
</dbReference>
<evidence type="ECO:0000256" key="1">
    <source>
        <dbReference type="ARBA" id="ARBA00009277"/>
    </source>
</evidence>
<organism evidence="3 4">
    <name type="scientific">Anseongella ginsenosidimutans</name>
    <dbReference type="NCBI Taxonomy" id="496056"/>
    <lineage>
        <taxon>Bacteria</taxon>
        <taxon>Pseudomonadati</taxon>
        <taxon>Bacteroidota</taxon>
        <taxon>Sphingobacteriia</taxon>
        <taxon>Sphingobacteriales</taxon>
        <taxon>Sphingobacteriaceae</taxon>
        <taxon>Anseongella</taxon>
    </lineage>
</organism>
<dbReference type="InterPro" id="IPR001584">
    <property type="entry name" value="Integrase_cat-core"/>
</dbReference>
<proteinExistence type="inferred from homology"/>
<comment type="similarity">
    <text evidence="1">Belongs to the transposase IS21/IS408/IS1162 family.</text>
</comment>
<gene>
    <name evidence="3" type="ORF">EDD80_1342</name>
</gene>
<comment type="caution">
    <text evidence="3">The sequence shown here is derived from an EMBL/GenBank/DDBJ whole genome shotgun (WGS) entry which is preliminary data.</text>
</comment>
<dbReference type="PROSITE" id="PS50994">
    <property type="entry name" value="INTEGRASE"/>
    <property type="match status" value="1"/>
</dbReference>
<dbReference type="NCBIfam" id="NF033546">
    <property type="entry name" value="transpos_IS21"/>
    <property type="match status" value="1"/>
</dbReference>
<protein>
    <submittedName>
        <fullName evidence="3">Transposase</fullName>
    </submittedName>
</protein>
<dbReference type="PANTHER" id="PTHR35004:SF8">
    <property type="entry name" value="TRANSPOSASE RV3428C-RELATED"/>
    <property type="match status" value="1"/>
</dbReference>
<dbReference type="InterPro" id="IPR006120">
    <property type="entry name" value="Resolvase_HTH_dom"/>
</dbReference>
<dbReference type="InterPro" id="IPR036397">
    <property type="entry name" value="RNaseH_sf"/>
</dbReference>
<dbReference type="OrthoDB" id="3193769at2"/>
<dbReference type="EMBL" id="SMAD01000034">
    <property type="protein sequence ID" value="TCS83634.1"/>
    <property type="molecule type" value="Genomic_DNA"/>
</dbReference>
<accession>A0A4R3KLE6</accession>
<name>A0A4R3KLE6_9SPHI</name>
<sequence length="525" mass="60967">MAGKPRPMSQVKQLIRLHLQGNGKKTIARELGISKNTVKQYLEKAAADPLSIKELLELDDPVLEGRFHAGNPAYKDLRFEDLKRRLPYLEKELEKVGVNKMLLWEEYKQAYPAGYGRTQFFFHFAQLSRARKPSAVLTHKPGDKLYIDFSGKKVHYTDRETGEMIVCELFVACLPFSDYAFCIAVPSQRLNDFIYALIRCLEALGGAAQALVPDNMKTAVTRADRYEPTINQTLEDLANHYQMTVVPARPRKPKDKSLAENQVKLIYTRVLAKLRNRQFFDLDSLNTAITEKIREHNQTRRQQKPYTREEEFLAAEKDQLTPLPDKRFELKYYAELKVAQNGHVYLGRDKHYYSVPYTYIGSKVKVIYTRMLVRIYAQGKQIALHQRNYAPGKYTSVKEHLCSQHQHYHNRSPAYYLDRARHTCRELYDLLEALFGQNRYPEQLYNTCDGLFSLARRSDPGRFARACQIAAEHRVYSYKFVQSILENNMTELEQDRPMDHPLPGGSNVRGKDYYQQLTLTLKTPS</sequence>
<keyword evidence="4" id="KW-1185">Reference proteome</keyword>
<dbReference type="Proteomes" id="UP000295807">
    <property type="component" value="Unassembled WGS sequence"/>
</dbReference>